<feature type="domain" description="DUF6532" evidence="2">
    <location>
        <begin position="329"/>
        <end position="519"/>
    </location>
</feature>
<sequence>MCLHCRGGEQRGADDDLTICNFFSALTVAATPCKKRDDTGLFAPLSLSSITMAPHRIDDSGSDSDSNDEAAAAAAVPPLKKPRASRDDVSGNETFPNRTRDASSRKPSKRQSATEKENLETAQKRLADAQKAFLKLKKKVNIMEAQPKDKNVADDEPESEDNNFDEPPNADFTSWIKSLGQLPVPPPRTIAPLRKTTKANATKAPGISSRAFKGLPELTPEECNQYDTSPPQSPSQSPTHRVHDEDDDGTSRFPNPGTPLAPPFHTPDACRQATGDKRPQTPSESSAPPPKRTKSKAKEPQFRDGFAPAPSAKPNASDYEPIVEALLLRACAEYSARVVANNGFPPTTVQYQWADECFNNACRSSKERYKLLPRMAKVITKRGSHIRGKVVEGYRPLFASHYGFQRGNSKAIIAANKAKAEALLYKASFHYKDTTARTGYAENKIMAEARPLSYIFKNKKSLAAVFPSYFNPLSAAYLALEFSVLQSLTQEWSTGVHIPAEFTEKEMGSAYRTHLADINEKWIALNPVVTEKLRQKWYKRAAQGIAPPDPEQDTHIDEEDQDALRMELDGRTGDTDSENEEDAAEAA</sequence>
<accession>A0A8H7CSW1</accession>
<feature type="compositionally biased region" description="Acidic residues" evidence="1">
    <location>
        <begin position="575"/>
        <end position="587"/>
    </location>
</feature>
<dbReference type="Proteomes" id="UP000620124">
    <property type="component" value="Unassembled WGS sequence"/>
</dbReference>
<feature type="region of interest" description="Disordered" evidence="1">
    <location>
        <begin position="146"/>
        <end position="315"/>
    </location>
</feature>
<dbReference type="Pfam" id="PF20149">
    <property type="entry name" value="DUF6532"/>
    <property type="match status" value="1"/>
</dbReference>
<dbReference type="OrthoDB" id="3192693at2759"/>
<proteinExistence type="predicted"/>
<feature type="region of interest" description="Disordered" evidence="1">
    <location>
        <begin position="543"/>
        <end position="587"/>
    </location>
</feature>
<feature type="compositionally biased region" description="Basic and acidic residues" evidence="1">
    <location>
        <begin position="112"/>
        <end position="121"/>
    </location>
</feature>
<organism evidence="3 4">
    <name type="scientific">Mycena venus</name>
    <dbReference type="NCBI Taxonomy" id="2733690"/>
    <lineage>
        <taxon>Eukaryota</taxon>
        <taxon>Fungi</taxon>
        <taxon>Dikarya</taxon>
        <taxon>Basidiomycota</taxon>
        <taxon>Agaricomycotina</taxon>
        <taxon>Agaricomycetes</taxon>
        <taxon>Agaricomycetidae</taxon>
        <taxon>Agaricales</taxon>
        <taxon>Marasmiineae</taxon>
        <taxon>Mycenaceae</taxon>
        <taxon>Mycena</taxon>
    </lineage>
</organism>
<feature type="compositionally biased region" description="Acidic residues" evidence="1">
    <location>
        <begin position="154"/>
        <end position="164"/>
    </location>
</feature>
<reference evidence="3" key="1">
    <citation type="submission" date="2020-05" db="EMBL/GenBank/DDBJ databases">
        <title>Mycena genomes resolve the evolution of fungal bioluminescence.</title>
        <authorList>
            <person name="Tsai I.J."/>
        </authorList>
    </citation>
    <scope>NUCLEOTIDE SEQUENCE</scope>
    <source>
        <strain evidence="3">CCC161011</strain>
    </source>
</reference>
<evidence type="ECO:0000313" key="4">
    <source>
        <dbReference type="Proteomes" id="UP000620124"/>
    </source>
</evidence>
<feature type="compositionally biased region" description="Basic and acidic residues" evidence="1">
    <location>
        <begin position="562"/>
        <end position="574"/>
    </location>
</feature>
<dbReference type="EMBL" id="JACAZI010000012">
    <property type="protein sequence ID" value="KAF7347022.1"/>
    <property type="molecule type" value="Genomic_DNA"/>
</dbReference>
<evidence type="ECO:0000259" key="2">
    <source>
        <dbReference type="Pfam" id="PF20149"/>
    </source>
</evidence>
<protein>
    <recommendedName>
        <fullName evidence="2">DUF6532 domain-containing protein</fullName>
    </recommendedName>
</protein>
<dbReference type="AlphaFoldDB" id="A0A8H7CSW1"/>
<dbReference type="InterPro" id="IPR045341">
    <property type="entry name" value="DUF6532"/>
</dbReference>
<feature type="region of interest" description="Disordered" evidence="1">
    <location>
        <begin position="54"/>
        <end position="121"/>
    </location>
</feature>
<comment type="caution">
    <text evidence="3">The sequence shown here is derived from an EMBL/GenBank/DDBJ whole genome shotgun (WGS) entry which is preliminary data.</text>
</comment>
<name>A0A8H7CSW1_9AGAR</name>
<evidence type="ECO:0000256" key="1">
    <source>
        <dbReference type="SAM" id="MobiDB-lite"/>
    </source>
</evidence>
<keyword evidence="4" id="KW-1185">Reference proteome</keyword>
<feature type="compositionally biased region" description="Pro residues" evidence="1">
    <location>
        <begin position="256"/>
        <end position="265"/>
    </location>
</feature>
<gene>
    <name evidence="3" type="ORF">MVEN_01455400</name>
</gene>
<evidence type="ECO:0000313" key="3">
    <source>
        <dbReference type="EMBL" id="KAF7347022.1"/>
    </source>
</evidence>